<feature type="compositionally biased region" description="Low complexity" evidence="1">
    <location>
        <begin position="49"/>
        <end position="62"/>
    </location>
</feature>
<dbReference type="Proteomes" id="UP000324897">
    <property type="component" value="Unassembled WGS sequence"/>
</dbReference>
<name>A0A5J9VEE7_9POAL</name>
<protein>
    <recommendedName>
        <fullName evidence="4">No apical meristem-associated C-terminal domain-containing protein</fullName>
    </recommendedName>
</protein>
<evidence type="ECO:0000256" key="1">
    <source>
        <dbReference type="SAM" id="MobiDB-lite"/>
    </source>
</evidence>
<evidence type="ECO:0000313" key="2">
    <source>
        <dbReference type="EMBL" id="TVU34325.1"/>
    </source>
</evidence>
<organism evidence="2 3">
    <name type="scientific">Eragrostis curvula</name>
    <name type="common">weeping love grass</name>
    <dbReference type="NCBI Taxonomy" id="38414"/>
    <lineage>
        <taxon>Eukaryota</taxon>
        <taxon>Viridiplantae</taxon>
        <taxon>Streptophyta</taxon>
        <taxon>Embryophyta</taxon>
        <taxon>Tracheophyta</taxon>
        <taxon>Spermatophyta</taxon>
        <taxon>Magnoliopsida</taxon>
        <taxon>Liliopsida</taxon>
        <taxon>Poales</taxon>
        <taxon>Poaceae</taxon>
        <taxon>PACMAD clade</taxon>
        <taxon>Chloridoideae</taxon>
        <taxon>Eragrostideae</taxon>
        <taxon>Eragrostidinae</taxon>
        <taxon>Eragrostis</taxon>
    </lineage>
</organism>
<feature type="non-terminal residue" evidence="2">
    <location>
        <position position="1"/>
    </location>
</feature>
<comment type="caution">
    <text evidence="2">The sequence shown here is derived from an EMBL/GenBank/DDBJ whole genome shotgun (WGS) entry which is preliminary data.</text>
</comment>
<reference evidence="2 3" key="1">
    <citation type="journal article" date="2019" name="Sci. Rep.">
        <title>A high-quality genome of Eragrostis curvula grass provides insights into Poaceae evolution and supports new strategies to enhance forage quality.</title>
        <authorList>
            <person name="Carballo J."/>
            <person name="Santos B.A.C.M."/>
            <person name="Zappacosta D."/>
            <person name="Garbus I."/>
            <person name="Selva J.P."/>
            <person name="Gallo C.A."/>
            <person name="Diaz A."/>
            <person name="Albertini E."/>
            <person name="Caccamo M."/>
            <person name="Echenique V."/>
        </authorList>
    </citation>
    <scope>NUCLEOTIDE SEQUENCE [LARGE SCALE GENOMIC DNA]</scope>
    <source>
        <strain evidence="3">cv. Victoria</strain>
        <tissue evidence="2">Leaf</tissue>
    </source>
</reference>
<dbReference type="EMBL" id="RWGY01000009">
    <property type="protein sequence ID" value="TVU34325.1"/>
    <property type="molecule type" value="Genomic_DNA"/>
</dbReference>
<accession>A0A5J9VEE7</accession>
<feature type="region of interest" description="Disordered" evidence="1">
    <location>
        <begin position="210"/>
        <end position="251"/>
    </location>
</feature>
<evidence type="ECO:0000313" key="3">
    <source>
        <dbReference type="Proteomes" id="UP000324897"/>
    </source>
</evidence>
<sequence length="360" mass="39495">MDGNSTGATLSWLGIDPNSGRGRGGATAVPRSGPRSGRGAAAVGGGTAGAAVSGSSAAADGGHFFSSNVSPTLGNHGRTSAPSSMGGFPLDFSNSWDAAPRLVDVASDSPPVTPTQHASTAEEQTVNVDSGDEIVRTDKPILWTPDEDERLMSAWVNNSMDPINGNDKRNEQYWADVVETYNLTTPKHRKRIRNEPKWVRVTYNKGLKNARKRKESDMEESNGSIDEGKHDVDCPLPRPIGKKKAKKMMYEGKSTKSATEVIELDKFEKIQSDAHENRLKVLEMQQKLSAEKVESSKIAQLAAKEQKEARKLELEARMMETFTLLSKQDKEKMSDEEKAEHVLTLKCLRKRLFPEITNLD</sequence>
<feature type="compositionally biased region" description="Low complexity" evidence="1">
    <location>
        <begin position="28"/>
        <end position="41"/>
    </location>
</feature>
<dbReference type="Gramene" id="TVU34325">
    <property type="protein sequence ID" value="TVU34325"/>
    <property type="gene ID" value="EJB05_16156"/>
</dbReference>
<dbReference type="PANTHER" id="PTHR45224">
    <property type="entry name" value="OS01G0527900 PROTEIN-RELATED"/>
    <property type="match status" value="1"/>
</dbReference>
<keyword evidence="3" id="KW-1185">Reference proteome</keyword>
<dbReference type="AlphaFoldDB" id="A0A5J9VEE7"/>
<gene>
    <name evidence="2" type="ORF">EJB05_16156</name>
</gene>
<feature type="region of interest" description="Disordered" evidence="1">
    <location>
        <begin position="1"/>
        <end position="65"/>
    </location>
</feature>
<evidence type="ECO:0008006" key="4">
    <source>
        <dbReference type="Google" id="ProtNLM"/>
    </source>
</evidence>
<dbReference type="OrthoDB" id="676833at2759"/>
<proteinExistence type="predicted"/>